<comment type="caution">
    <text evidence="3">The sequence shown here is derived from an EMBL/GenBank/DDBJ whole genome shotgun (WGS) entry which is preliminary data.</text>
</comment>
<dbReference type="InterPro" id="IPR019405">
    <property type="entry name" value="Lactonase_7-beta_prop"/>
</dbReference>
<dbReference type="InterPro" id="IPR050282">
    <property type="entry name" value="Cycloisomerase_2"/>
</dbReference>
<dbReference type="GO" id="GO:0017057">
    <property type="term" value="F:6-phosphogluconolactonase activity"/>
    <property type="evidence" value="ECO:0007669"/>
    <property type="project" value="TreeGrafter"/>
</dbReference>
<organism evidence="3 4">
    <name type="scientific">Vibrio vulnificus</name>
    <dbReference type="NCBI Taxonomy" id="672"/>
    <lineage>
        <taxon>Bacteria</taxon>
        <taxon>Pseudomonadati</taxon>
        <taxon>Pseudomonadota</taxon>
        <taxon>Gammaproteobacteria</taxon>
        <taxon>Vibrionales</taxon>
        <taxon>Vibrionaceae</taxon>
        <taxon>Vibrio</taxon>
    </lineage>
</organism>
<dbReference type="RefSeq" id="WP_060534215.1">
    <property type="nucleotide sequence ID" value="NZ_CP009985.1"/>
</dbReference>
<comment type="similarity">
    <text evidence="1">Belongs to the cycloisomerase 2 family.</text>
</comment>
<dbReference type="GO" id="GO:0006006">
    <property type="term" value="P:glucose metabolic process"/>
    <property type="evidence" value="ECO:0007669"/>
    <property type="project" value="UniProtKB-KW"/>
</dbReference>
<dbReference type="Pfam" id="PF10282">
    <property type="entry name" value="Lactonase"/>
    <property type="match status" value="1"/>
</dbReference>
<evidence type="ECO:0000313" key="4">
    <source>
        <dbReference type="Proteomes" id="UP000237466"/>
    </source>
</evidence>
<reference evidence="3 4" key="1">
    <citation type="journal article" date="2018" name="Front. Microbiol.">
        <title>Phylogeny of Vibrio vulnificus from the Analysis of the Core-Genome: Implications for Intra-Species Taxonomy.</title>
        <authorList>
            <person name="Roig F.J."/>
            <person name="Gonzalez-Candelas F."/>
            <person name="Sanjuan E."/>
            <person name="Fouz B."/>
            <person name="Feil E.J."/>
            <person name="Llorens C."/>
            <person name="Baker-Austin C."/>
            <person name="Oliver J.D."/>
            <person name="Danin-Poleg Y."/>
            <person name="Gibas C.J."/>
            <person name="Kashi Y."/>
            <person name="Gulig P.A."/>
            <person name="Morrison S.S."/>
            <person name="Amaro C."/>
        </authorList>
    </citation>
    <scope>NUCLEOTIDE SEQUENCE [LARGE SCALE GENOMIC DNA]</scope>
    <source>
        <strain evidence="3 4">CECT4608</strain>
    </source>
</reference>
<dbReference type="PANTHER" id="PTHR30344:SF1">
    <property type="entry name" value="6-PHOSPHOGLUCONOLACTONASE"/>
    <property type="match status" value="1"/>
</dbReference>
<evidence type="ECO:0000313" key="3">
    <source>
        <dbReference type="EMBL" id="POB45505.1"/>
    </source>
</evidence>
<evidence type="ECO:0000256" key="1">
    <source>
        <dbReference type="ARBA" id="ARBA00005564"/>
    </source>
</evidence>
<accession>A0A2S3QZY0</accession>
<keyword evidence="2" id="KW-0119">Carbohydrate metabolism</keyword>
<dbReference type="Gene3D" id="2.130.10.10">
    <property type="entry name" value="YVTN repeat-like/Quinoprotein amine dehydrogenase"/>
    <property type="match status" value="1"/>
</dbReference>
<dbReference type="Proteomes" id="UP000237466">
    <property type="component" value="Unassembled WGS sequence"/>
</dbReference>
<dbReference type="PANTHER" id="PTHR30344">
    <property type="entry name" value="6-PHOSPHOGLUCONOLACTONASE-RELATED"/>
    <property type="match status" value="1"/>
</dbReference>
<dbReference type="InterPro" id="IPR015943">
    <property type="entry name" value="WD40/YVTN_repeat-like_dom_sf"/>
</dbReference>
<dbReference type="EMBL" id="PDGH01000113">
    <property type="protein sequence ID" value="POB45505.1"/>
    <property type="molecule type" value="Genomic_DNA"/>
</dbReference>
<protein>
    <submittedName>
        <fullName evidence="3">6-phosphogluconolactonase</fullName>
    </submittedName>
</protein>
<proteinExistence type="inferred from homology"/>
<gene>
    <name evidence="3" type="ORF">CRN52_16140</name>
</gene>
<sequence>MTQGILHFYVGTYTDEPSMSDGVAQLELNTETGELIPFNELATLRNPSYLTQTSRGLYTFNEVAVEENPQLVQLGCVDSSAMAINGSYPCHLDIDPTQTFCAVANYGSGNTSIYTLDVLGAPSECIAELYVEGDGPNRERQTSPHAHQATFLRHSPFLAVVDLGTDQVHFYQIDGQQQAFTLHQSLKLPAGSGPRHLVFNQAETRAYLLCELTETLLTLERANERWAMVSEQPLLPGEENGAAASAIRLSSDEQFLYASCRRQNKITVFDVSQSEPKWLEAVDSLGDFPRDFVLSRNGKWLLVANQHSHNVVSYRRDRHTGRLTATGFSCQIGSPVCLVEHQEPFK</sequence>
<dbReference type="InterPro" id="IPR011048">
    <property type="entry name" value="Haem_d1_sf"/>
</dbReference>
<name>A0A2S3QZY0_VIBVL</name>
<evidence type="ECO:0000256" key="2">
    <source>
        <dbReference type="ARBA" id="ARBA00022526"/>
    </source>
</evidence>
<dbReference type="SUPFAM" id="SSF51004">
    <property type="entry name" value="C-terminal (heme d1) domain of cytochrome cd1-nitrite reductase"/>
    <property type="match status" value="1"/>
</dbReference>
<dbReference type="AlphaFoldDB" id="A0A2S3QZY0"/>
<keyword evidence="2" id="KW-0313">Glucose metabolism</keyword>